<dbReference type="EMBL" id="BOMF01000077">
    <property type="protein sequence ID" value="GID46784.1"/>
    <property type="molecule type" value="Genomic_DNA"/>
</dbReference>
<accession>A0ABQ3WKN6</accession>
<gene>
    <name evidence="1" type="ORF">Aca07nite_40590</name>
</gene>
<sequence length="79" mass="9182">MLDDAAEGCASVLEWRCLRDVERAHGLPAPARQWRRPRSGGHWYDDLYRPGERLRIELDGQAAHPAETRWRDCRRDNAA</sequence>
<comment type="caution">
    <text evidence="1">The sequence shown here is derived from an EMBL/GenBank/DDBJ whole genome shotgun (WGS) entry which is preliminary data.</text>
</comment>
<organism evidence="1">
    <name type="scientific">Actinoplanes campanulatus</name>
    <dbReference type="NCBI Taxonomy" id="113559"/>
    <lineage>
        <taxon>Bacteria</taxon>
        <taxon>Bacillati</taxon>
        <taxon>Actinomycetota</taxon>
        <taxon>Actinomycetes</taxon>
        <taxon>Micromonosporales</taxon>
        <taxon>Micromonosporaceae</taxon>
        <taxon>Actinoplanes</taxon>
    </lineage>
</organism>
<evidence type="ECO:0000313" key="1">
    <source>
        <dbReference type="EMBL" id="GID46784.1"/>
    </source>
</evidence>
<protein>
    <submittedName>
        <fullName evidence="1">Uncharacterized protein</fullName>
    </submittedName>
</protein>
<reference evidence="1" key="1">
    <citation type="submission" date="2021-01" db="EMBL/GenBank/DDBJ databases">
        <title>Whole genome shotgun sequence of Actinoplanes capillaceus NBRC 16408.</title>
        <authorList>
            <person name="Komaki H."/>
            <person name="Tamura T."/>
        </authorList>
    </citation>
    <scope>NUCLEOTIDE SEQUENCE [LARGE SCALE GENOMIC DNA]</scope>
    <source>
        <strain evidence="1">NBRC 16408</strain>
    </source>
</reference>
<proteinExistence type="predicted"/>
<name>A0ABQ3WKN6_9ACTN</name>